<feature type="domain" description="Ig-like" evidence="8">
    <location>
        <begin position="522"/>
        <end position="604"/>
    </location>
</feature>
<dbReference type="GO" id="GO:0050839">
    <property type="term" value="F:cell adhesion molecule binding"/>
    <property type="evidence" value="ECO:0007669"/>
    <property type="project" value="TreeGrafter"/>
</dbReference>
<evidence type="ECO:0000256" key="3">
    <source>
        <dbReference type="ARBA" id="ARBA00023157"/>
    </source>
</evidence>
<dbReference type="Gene3D" id="2.60.40.10">
    <property type="entry name" value="Immunoglobulins"/>
    <property type="match status" value="2"/>
</dbReference>
<dbReference type="EMBL" id="JASAOG010000003">
    <property type="protein sequence ID" value="KAK0069169.1"/>
    <property type="molecule type" value="Genomic_DNA"/>
</dbReference>
<gene>
    <name evidence="9" type="ORF">Bpfe_001351</name>
</gene>
<dbReference type="GO" id="GO:0098609">
    <property type="term" value="P:cell-cell adhesion"/>
    <property type="evidence" value="ECO:0007669"/>
    <property type="project" value="TreeGrafter"/>
</dbReference>
<evidence type="ECO:0000256" key="4">
    <source>
        <dbReference type="ARBA" id="ARBA00023180"/>
    </source>
</evidence>
<dbReference type="SMART" id="SM00408">
    <property type="entry name" value="IGc2"/>
    <property type="match status" value="1"/>
</dbReference>
<reference evidence="9" key="2">
    <citation type="submission" date="2023-04" db="EMBL/GenBank/DDBJ databases">
        <authorList>
            <person name="Bu L."/>
            <person name="Lu L."/>
            <person name="Laidemitt M.R."/>
            <person name="Zhang S.M."/>
            <person name="Mutuku M."/>
            <person name="Mkoji G."/>
            <person name="Steinauer M."/>
            <person name="Loker E.S."/>
        </authorList>
    </citation>
    <scope>NUCLEOTIDE SEQUENCE</scope>
    <source>
        <strain evidence="9">KasaAsao</strain>
        <tissue evidence="9">Whole Snail</tissue>
    </source>
</reference>
<keyword evidence="6" id="KW-1133">Transmembrane helix</keyword>
<dbReference type="PROSITE" id="PS50835">
    <property type="entry name" value="IG_LIKE"/>
    <property type="match status" value="2"/>
</dbReference>
<evidence type="ECO:0000256" key="7">
    <source>
        <dbReference type="SAM" id="SignalP"/>
    </source>
</evidence>
<sequence>MILAFTVSFFVVLAGFVDTLQVFSEEFNSTTLRCPPFASVGLEMYLVVKNYENKMFTCYNKTTPCTIVGKENSVEFNNSGSYFTINLSSLTLKRSLRAVTCVFIDGEKMSNYTDDVSFIAKAEGVKCYDTQLTNNNEHISVTCMTSKIYPEAHCNFGVYGHVSYQHFQYSNTVDYYQSNCTWTSSLNNFQVGNNTLDVSFYPNITNDTIFATNLMLSFQFFLPNILLSNECFNGPNIVHGYIKPGATAVCVCYLDNTGYPPASLKWTNSSNLNLGTFLNNSATSLTIEPFSSKETYNCTLSTNLFNGGLSIPYKINYAEGPTSCSIELKNTSQAIWKICKNTFINWTIICQVNQTDAIPGIKAKIGVNKQYSILLDSQNFANFYQVRNEINVAEAGDYSIGCQVQNLYFPDVKVECSYTPLQVMAPPILSPIIQIQSTDHDTVIENKVYNLECSAYGGKPNVFNFTLSCGNIELTQHGNILKSAVTFTRNMTGQNCTCTAQHITGCYENNTSTLKLNILYTAAIIYLNVTSSVIEKGNYAQFYCKADGNPEPNISIVKDNEIIAQNSSGYILFLNKSMSCKDGGNYICQANNGIDLNIYKKQVILFVRCPLQFSSDNSLKNFSLQEGNTFLYNFTIYGYPDPDKFTISKFNQGKNNVEVTMSSLETPFLSIELKIARLTHTDFDNYTLLIFQNGSQPLLFSFSISEARDSAFNVAAVVGGCIAACLAVIIIIAICYVKRKYEINLICKKKDSEQTTKETNNYSELSISQGNQDRHNYELPMSNTNVPTPETNAQYVNVKEKPKYDSAYEEIDNI</sequence>
<comment type="caution">
    <text evidence="9">The sequence shown here is derived from an EMBL/GenBank/DDBJ whole genome shotgun (WGS) entry which is preliminary data.</text>
</comment>
<keyword evidence="6" id="KW-0812">Transmembrane</keyword>
<keyword evidence="5" id="KW-0393">Immunoglobulin domain</keyword>
<accession>A0AAD8FN93</accession>
<protein>
    <recommendedName>
        <fullName evidence="8">Ig-like domain-containing protein</fullName>
    </recommendedName>
</protein>
<keyword evidence="10" id="KW-1185">Reference proteome</keyword>
<dbReference type="AlphaFoldDB" id="A0AAD8FN93"/>
<evidence type="ECO:0000256" key="6">
    <source>
        <dbReference type="SAM" id="Phobius"/>
    </source>
</evidence>
<dbReference type="InterPro" id="IPR051275">
    <property type="entry name" value="Cell_adhesion_signaling"/>
</dbReference>
<evidence type="ECO:0000256" key="2">
    <source>
        <dbReference type="ARBA" id="ARBA00023136"/>
    </source>
</evidence>
<dbReference type="PANTHER" id="PTHR11640:SF164">
    <property type="entry name" value="MAM DOMAIN-CONTAINING GLYCOSYLPHOSPHATIDYLINOSITOL ANCHOR PROTEIN 1"/>
    <property type="match status" value="1"/>
</dbReference>
<dbReference type="Proteomes" id="UP001233172">
    <property type="component" value="Unassembled WGS sequence"/>
</dbReference>
<dbReference type="PANTHER" id="PTHR11640">
    <property type="entry name" value="NEPHRIN"/>
    <property type="match status" value="1"/>
</dbReference>
<dbReference type="InterPro" id="IPR007110">
    <property type="entry name" value="Ig-like_dom"/>
</dbReference>
<organism evidence="9 10">
    <name type="scientific">Biomphalaria pfeifferi</name>
    <name type="common">Bloodfluke planorb</name>
    <name type="synonym">Freshwater snail</name>
    <dbReference type="NCBI Taxonomy" id="112525"/>
    <lineage>
        <taxon>Eukaryota</taxon>
        <taxon>Metazoa</taxon>
        <taxon>Spiralia</taxon>
        <taxon>Lophotrochozoa</taxon>
        <taxon>Mollusca</taxon>
        <taxon>Gastropoda</taxon>
        <taxon>Heterobranchia</taxon>
        <taxon>Euthyneura</taxon>
        <taxon>Panpulmonata</taxon>
        <taxon>Hygrophila</taxon>
        <taxon>Lymnaeoidea</taxon>
        <taxon>Planorbidae</taxon>
        <taxon>Biomphalaria</taxon>
    </lineage>
</organism>
<evidence type="ECO:0000256" key="5">
    <source>
        <dbReference type="ARBA" id="ARBA00023319"/>
    </source>
</evidence>
<keyword evidence="4" id="KW-0325">Glycoprotein</keyword>
<dbReference type="GO" id="GO:0005911">
    <property type="term" value="C:cell-cell junction"/>
    <property type="evidence" value="ECO:0007669"/>
    <property type="project" value="TreeGrafter"/>
</dbReference>
<dbReference type="Pfam" id="PF13895">
    <property type="entry name" value="Ig_2"/>
    <property type="match status" value="1"/>
</dbReference>
<evidence type="ECO:0000313" key="9">
    <source>
        <dbReference type="EMBL" id="KAK0069169.1"/>
    </source>
</evidence>
<proteinExistence type="predicted"/>
<keyword evidence="2 6" id="KW-0472">Membrane</keyword>
<dbReference type="InterPro" id="IPR036179">
    <property type="entry name" value="Ig-like_dom_sf"/>
</dbReference>
<evidence type="ECO:0000256" key="1">
    <source>
        <dbReference type="ARBA" id="ARBA00004479"/>
    </source>
</evidence>
<dbReference type="GO" id="GO:0005886">
    <property type="term" value="C:plasma membrane"/>
    <property type="evidence" value="ECO:0007669"/>
    <property type="project" value="TreeGrafter"/>
</dbReference>
<feature type="chain" id="PRO_5042202381" description="Ig-like domain-containing protein" evidence="7">
    <location>
        <begin position="20"/>
        <end position="814"/>
    </location>
</feature>
<feature type="signal peptide" evidence="7">
    <location>
        <begin position="1"/>
        <end position="19"/>
    </location>
</feature>
<name>A0AAD8FN93_BIOPF</name>
<evidence type="ECO:0000259" key="8">
    <source>
        <dbReference type="PROSITE" id="PS50835"/>
    </source>
</evidence>
<keyword evidence="7" id="KW-0732">Signal</keyword>
<feature type="domain" description="Ig-like" evidence="8">
    <location>
        <begin position="235"/>
        <end position="316"/>
    </location>
</feature>
<evidence type="ECO:0000313" key="10">
    <source>
        <dbReference type="Proteomes" id="UP001233172"/>
    </source>
</evidence>
<dbReference type="InterPro" id="IPR013783">
    <property type="entry name" value="Ig-like_fold"/>
</dbReference>
<comment type="subcellular location">
    <subcellularLocation>
        <location evidence="1">Membrane</location>
        <topology evidence="1">Single-pass type I membrane protein</topology>
    </subcellularLocation>
</comment>
<keyword evidence="3" id="KW-1015">Disulfide bond</keyword>
<reference evidence="9" key="1">
    <citation type="journal article" date="2023" name="PLoS Negl. Trop. Dis.">
        <title>A genome sequence for Biomphalaria pfeifferi, the major vector snail for the human-infecting parasite Schistosoma mansoni.</title>
        <authorList>
            <person name="Bu L."/>
            <person name="Lu L."/>
            <person name="Laidemitt M.R."/>
            <person name="Zhang S.M."/>
            <person name="Mutuku M."/>
            <person name="Mkoji G."/>
            <person name="Steinauer M."/>
            <person name="Loker E.S."/>
        </authorList>
    </citation>
    <scope>NUCLEOTIDE SEQUENCE</scope>
    <source>
        <strain evidence="9">KasaAsao</strain>
    </source>
</reference>
<feature type="transmembrane region" description="Helical" evidence="6">
    <location>
        <begin position="711"/>
        <end position="737"/>
    </location>
</feature>
<dbReference type="InterPro" id="IPR003598">
    <property type="entry name" value="Ig_sub2"/>
</dbReference>
<dbReference type="SUPFAM" id="SSF48726">
    <property type="entry name" value="Immunoglobulin"/>
    <property type="match status" value="1"/>
</dbReference>